<keyword evidence="5 11" id="KW-1133">Transmembrane helix</keyword>
<dbReference type="Pfam" id="PF00520">
    <property type="entry name" value="Ion_trans"/>
    <property type="match status" value="1"/>
</dbReference>
<dbReference type="PANTHER" id="PTHR45651:SF38">
    <property type="entry name" value="CYCLIC NUCLEOTIDE-GATED CATION CHANNEL PROTEIN"/>
    <property type="match status" value="1"/>
</dbReference>
<dbReference type="SUPFAM" id="SSF81324">
    <property type="entry name" value="Voltage-gated potassium channels"/>
    <property type="match status" value="1"/>
</dbReference>
<evidence type="ECO:0000313" key="13">
    <source>
        <dbReference type="EMBL" id="CAJ1952233.1"/>
    </source>
</evidence>
<evidence type="ECO:0000256" key="10">
    <source>
        <dbReference type="SAM" id="MobiDB-lite"/>
    </source>
</evidence>
<evidence type="ECO:0000256" key="3">
    <source>
        <dbReference type="ARBA" id="ARBA00022448"/>
    </source>
</evidence>
<keyword evidence="14" id="KW-1185">Reference proteome</keyword>
<keyword evidence="8" id="KW-1071">Ligand-gated ion channel</keyword>
<organism evidence="13 14">
    <name type="scientific">Sphenostylis stenocarpa</name>
    <dbReference type="NCBI Taxonomy" id="92480"/>
    <lineage>
        <taxon>Eukaryota</taxon>
        <taxon>Viridiplantae</taxon>
        <taxon>Streptophyta</taxon>
        <taxon>Embryophyta</taxon>
        <taxon>Tracheophyta</taxon>
        <taxon>Spermatophyta</taxon>
        <taxon>Magnoliopsida</taxon>
        <taxon>eudicotyledons</taxon>
        <taxon>Gunneridae</taxon>
        <taxon>Pentapetalae</taxon>
        <taxon>rosids</taxon>
        <taxon>fabids</taxon>
        <taxon>Fabales</taxon>
        <taxon>Fabaceae</taxon>
        <taxon>Papilionoideae</taxon>
        <taxon>50 kb inversion clade</taxon>
        <taxon>NPAAA clade</taxon>
        <taxon>indigoferoid/millettioid clade</taxon>
        <taxon>Phaseoleae</taxon>
        <taxon>Sphenostylis</taxon>
    </lineage>
</organism>
<gene>
    <name evidence="13" type="ORF">AYBTSS11_LOCUS15192</name>
</gene>
<evidence type="ECO:0000256" key="4">
    <source>
        <dbReference type="ARBA" id="ARBA00022692"/>
    </source>
</evidence>
<evidence type="ECO:0000313" key="14">
    <source>
        <dbReference type="Proteomes" id="UP001189624"/>
    </source>
</evidence>
<dbReference type="AlphaFoldDB" id="A0AA86SJW6"/>
<evidence type="ECO:0000256" key="6">
    <source>
        <dbReference type="ARBA" id="ARBA00023065"/>
    </source>
</evidence>
<feature type="transmembrane region" description="Helical" evidence="11">
    <location>
        <begin position="275"/>
        <end position="298"/>
    </location>
</feature>
<keyword evidence="3" id="KW-0813">Transport</keyword>
<sequence>MANFENDKRPMLSDTDAQTYDEPLDSKFRRMVTRTQSALISIPMSSLESYEKETSFVGHTGPLQSKRKTPFMHMSGPLYATNGTGNLLQKHNVSGNEAEERKKDNFATLHGTSSNYPNIDYDRKNEHLLRSGQLGMCNDPYCTTCPTYFNASEQRNPKPSARWDPKAVDSRPVVKQVYVRKKKLGKELARTKLTSRDVLLRNFHNALYGDAKSFVRKLLSFFSSYVPGVMNPHAKVVQKWNKFLAIFCLIGIFVDPLFFFLLYVEEDNKCIVINWPLTTALVLFRWLNDFVYFLNILLQFRLAYVSRESRVVGAGDLVDHPQKIALHYLKGYFLIDLFVVFPLPQIMLLFVLPNSLGGANQAKNLLRAAILVQYFPKLFRFLPLLIGQSPTGFIFESAWANFIINLLIFMLASHVVGSCWYLFGLQRVNQCLRDACRHSDIPGCMKFIDCGRGHPDFTSNQWINNTDAADCLNTSSNSFPYGIYVNAVPLTIETNAVKKYVYSLFWGFQQISTLAGNLVPSYFVWEVLFTMAIIGSGLLLFAILIGNIQNFLQALGRRKLEMQLRGRDVEQWMSHRRLPEDLRRRVRQAERYSWAATRGVNEEMLMENLPEDLQRDIRRHLFNFVKNIRLFALMDEPILDAICERLRQKTYIKGSKILSHGGLVEKMVFVVRGKLESIGEDGTKIPLSEGDACGEELLTWYLEHSSVSTDGRKVRLPGQRLVSNRTVRCLTNVESFSLSASDLEEVTILFTRFLRSPCVQGALRYESPYWRSLAATRIQVAWRYRQKRLYRVNSSLSD</sequence>
<evidence type="ECO:0000256" key="1">
    <source>
        <dbReference type="ARBA" id="ARBA00004141"/>
    </source>
</evidence>
<dbReference type="Gene3D" id="2.60.120.10">
    <property type="entry name" value="Jelly Rolls"/>
    <property type="match status" value="1"/>
</dbReference>
<evidence type="ECO:0000256" key="5">
    <source>
        <dbReference type="ARBA" id="ARBA00022989"/>
    </source>
</evidence>
<reference evidence="13" key="1">
    <citation type="submission" date="2023-10" db="EMBL/GenBank/DDBJ databases">
        <authorList>
            <person name="Domelevo Entfellner J.-B."/>
        </authorList>
    </citation>
    <scope>NUCLEOTIDE SEQUENCE</scope>
</reference>
<dbReference type="Gramene" id="rna-AYBTSS11_LOCUS15192">
    <property type="protein sequence ID" value="CAJ1952233.1"/>
    <property type="gene ID" value="gene-AYBTSS11_LOCUS15192"/>
</dbReference>
<evidence type="ECO:0000256" key="9">
    <source>
        <dbReference type="ARBA" id="ARBA00023303"/>
    </source>
</evidence>
<proteinExistence type="inferred from homology"/>
<dbReference type="InterPro" id="IPR018490">
    <property type="entry name" value="cNMP-bd_dom_sf"/>
</dbReference>
<name>A0AA86SJW6_9FABA</name>
<feature type="transmembrane region" description="Helical" evidence="11">
    <location>
        <begin position="522"/>
        <end position="548"/>
    </location>
</feature>
<evidence type="ECO:0000256" key="2">
    <source>
        <dbReference type="ARBA" id="ARBA00010486"/>
    </source>
</evidence>
<evidence type="ECO:0000256" key="11">
    <source>
        <dbReference type="SAM" id="Phobius"/>
    </source>
</evidence>
<dbReference type="CDD" id="cd00038">
    <property type="entry name" value="CAP_ED"/>
    <property type="match status" value="1"/>
</dbReference>
<keyword evidence="4 11" id="KW-0812">Transmembrane</keyword>
<feature type="region of interest" description="Disordered" evidence="10">
    <location>
        <begin position="1"/>
        <end position="20"/>
    </location>
</feature>
<feature type="compositionally biased region" description="Basic and acidic residues" evidence="10">
    <location>
        <begin position="1"/>
        <end position="11"/>
    </location>
</feature>
<evidence type="ECO:0000256" key="8">
    <source>
        <dbReference type="ARBA" id="ARBA00023286"/>
    </source>
</evidence>
<dbReference type="SUPFAM" id="SSF51206">
    <property type="entry name" value="cAMP-binding domain-like"/>
    <property type="match status" value="1"/>
</dbReference>
<feature type="transmembrane region" description="Helical" evidence="11">
    <location>
        <begin position="243"/>
        <end position="263"/>
    </location>
</feature>
<dbReference type="Gene3D" id="1.10.287.630">
    <property type="entry name" value="Helix hairpin bin"/>
    <property type="match status" value="1"/>
</dbReference>
<dbReference type="InterPro" id="IPR005821">
    <property type="entry name" value="Ion_trans_dom"/>
</dbReference>
<dbReference type="EMBL" id="OY731401">
    <property type="protein sequence ID" value="CAJ1952233.1"/>
    <property type="molecule type" value="Genomic_DNA"/>
</dbReference>
<dbReference type="GO" id="GO:0016020">
    <property type="term" value="C:membrane"/>
    <property type="evidence" value="ECO:0007669"/>
    <property type="project" value="UniProtKB-SubCell"/>
</dbReference>
<comment type="similarity">
    <text evidence="2">Belongs to the cyclic nucleotide-gated cation channel (TC 1.A.1.5) family.</text>
</comment>
<dbReference type="InterPro" id="IPR000595">
    <property type="entry name" value="cNMP-bd_dom"/>
</dbReference>
<keyword evidence="6" id="KW-0406">Ion transport</keyword>
<dbReference type="Proteomes" id="UP001189624">
    <property type="component" value="Chromosome 4"/>
</dbReference>
<dbReference type="PROSITE" id="PS50042">
    <property type="entry name" value="CNMP_BINDING_3"/>
    <property type="match status" value="1"/>
</dbReference>
<dbReference type="Gene3D" id="1.10.287.70">
    <property type="match status" value="1"/>
</dbReference>
<comment type="subcellular location">
    <subcellularLocation>
        <location evidence="1">Membrane</location>
        <topology evidence="1">Multi-pass membrane protein</topology>
    </subcellularLocation>
</comment>
<evidence type="ECO:0000259" key="12">
    <source>
        <dbReference type="PROSITE" id="PS50042"/>
    </source>
</evidence>
<protein>
    <recommendedName>
        <fullName evidence="12">Cyclic nucleotide-binding domain-containing protein</fullName>
    </recommendedName>
</protein>
<feature type="domain" description="Cyclic nucleotide-binding" evidence="12">
    <location>
        <begin position="630"/>
        <end position="698"/>
    </location>
</feature>
<dbReference type="GO" id="GO:0005216">
    <property type="term" value="F:monoatomic ion channel activity"/>
    <property type="evidence" value="ECO:0007669"/>
    <property type="project" value="InterPro"/>
</dbReference>
<dbReference type="PANTHER" id="PTHR45651">
    <property type="entry name" value="CYCLIC NUCLEOTIDE-GATED ION CHANNEL 15-RELATED-RELATED"/>
    <property type="match status" value="1"/>
</dbReference>
<keyword evidence="9" id="KW-0407">Ion channel</keyword>
<feature type="transmembrane region" description="Helical" evidence="11">
    <location>
        <begin position="398"/>
        <end position="423"/>
    </location>
</feature>
<dbReference type="SMART" id="SM00100">
    <property type="entry name" value="cNMP"/>
    <property type="match status" value="1"/>
</dbReference>
<feature type="transmembrane region" description="Helical" evidence="11">
    <location>
        <begin position="332"/>
        <end position="353"/>
    </location>
</feature>
<dbReference type="InterPro" id="IPR014710">
    <property type="entry name" value="RmlC-like_jellyroll"/>
</dbReference>
<keyword evidence="7 11" id="KW-0472">Membrane</keyword>
<evidence type="ECO:0000256" key="7">
    <source>
        <dbReference type="ARBA" id="ARBA00023136"/>
    </source>
</evidence>
<accession>A0AA86SJW6</accession>